<dbReference type="Proteomes" id="UP000199215">
    <property type="component" value="Unassembled WGS sequence"/>
</dbReference>
<proteinExistence type="predicted"/>
<dbReference type="AlphaFoldDB" id="A0A1H6JH24"/>
<dbReference type="InterPro" id="IPR011008">
    <property type="entry name" value="Dimeric_a/b-barrel"/>
</dbReference>
<dbReference type="STRING" id="1267564.SAMN05192561_11320"/>
<reference evidence="2 3" key="1">
    <citation type="submission" date="2016-10" db="EMBL/GenBank/DDBJ databases">
        <authorList>
            <person name="de Groot N.N."/>
        </authorList>
    </citation>
    <scope>NUCLEOTIDE SEQUENCE [LARGE SCALE GENOMIC DNA]</scope>
    <source>
        <strain evidence="2 3">IBRC-M10418</strain>
    </source>
</reference>
<evidence type="ECO:0000313" key="3">
    <source>
        <dbReference type="Proteomes" id="UP000199215"/>
    </source>
</evidence>
<dbReference type="Pfam" id="PF01037">
    <property type="entry name" value="AsnC_trans_reg"/>
    <property type="match status" value="1"/>
</dbReference>
<evidence type="ECO:0000313" key="2">
    <source>
        <dbReference type="EMBL" id="SEH61578.1"/>
    </source>
</evidence>
<dbReference type="RefSeq" id="WP_092817655.1">
    <property type="nucleotide sequence ID" value="NZ_FNWU01000013.1"/>
</dbReference>
<evidence type="ECO:0000259" key="1">
    <source>
        <dbReference type="Pfam" id="PF01037"/>
    </source>
</evidence>
<dbReference type="InterPro" id="IPR019887">
    <property type="entry name" value="Tscrpt_reg_AsnC/Lrp_C"/>
</dbReference>
<feature type="domain" description="Transcription regulator AsnC/Lrp ligand binding" evidence="1">
    <location>
        <begin position="7"/>
        <end position="77"/>
    </location>
</feature>
<keyword evidence="3" id="KW-1185">Reference proteome</keyword>
<dbReference type="EMBL" id="FNWU01000013">
    <property type="protein sequence ID" value="SEH61578.1"/>
    <property type="molecule type" value="Genomic_DNA"/>
</dbReference>
<dbReference type="Gene3D" id="3.30.70.920">
    <property type="match status" value="1"/>
</dbReference>
<gene>
    <name evidence="2" type="ORF">SAMN05192561_11320</name>
</gene>
<name>A0A1H6JH24_9EURY</name>
<dbReference type="SUPFAM" id="SSF54909">
    <property type="entry name" value="Dimeric alpha+beta barrel"/>
    <property type="match status" value="1"/>
</dbReference>
<accession>A0A1H6JH24</accession>
<protein>
    <submittedName>
        <fullName evidence="2">AsnC family protein</fullName>
    </submittedName>
</protein>
<organism evidence="2 3">
    <name type="scientific">Halopenitus malekzadehii</name>
    <dbReference type="NCBI Taxonomy" id="1267564"/>
    <lineage>
        <taxon>Archaea</taxon>
        <taxon>Methanobacteriati</taxon>
        <taxon>Methanobacteriota</taxon>
        <taxon>Stenosarchaea group</taxon>
        <taxon>Halobacteria</taxon>
        <taxon>Halobacteriales</taxon>
        <taxon>Haloferacaceae</taxon>
        <taxon>Halopenitus</taxon>
    </lineage>
</organism>
<sequence length="77" mass="8076">MSVTAYVMVKANTGEADRLKADLAALDGVETVSIVAGDVDFIVTVVTETPADVKDVAATAIQDLDGVERTQTYVAME</sequence>